<dbReference type="RefSeq" id="WP_241605254.1">
    <property type="nucleotide sequence ID" value="NZ_JAKVIN010000011.1"/>
</dbReference>
<accession>A0ABT0CT26</accession>
<organism evidence="2 3">
    <name type="scientific">Shinella sedimenti</name>
    <dbReference type="NCBI Taxonomy" id="2919913"/>
    <lineage>
        <taxon>Bacteria</taxon>
        <taxon>Pseudomonadati</taxon>
        <taxon>Pseudomonadota</taxon>
        <taxon>Alphaproteobacteria</taxon>
        <taxon>Hyphomicrobiales</taxon>
        <taxon>Rhizobiaceae</taxon>
        <taxon>Shinella</taxon>
    </lineage>
</organism>
<evidence type="ECO:0000256" key="1">
    <source>
        <dbReference type="SAM" id="SignalP"/>
    </source>
</evidence>
<evidence type="ECO:0000313" key="3">
    <source>
        <dbReference type="Proteomes" id="UP001201844"/>
    </source>
</evidence>
<reference evidence="2 3" key="1">
    <citation type="submission" date="2022-02" db="EMBL/GenBank/DDBJ databases">
        <title>Shinella B3.7 sp. nov., isolated from Sediment (Zhairuo Island).</title>
        <authorList>
            <person name="Chen G."/>
        </authorList>
    </citation>
    <scope>NUCLEOTIDE SEQUENCE [LARGE SCALE GENOMIC DNA]</scope>
    <source>
        <strain evidence="2 3">B3.7</strain>
        <plasmid evidence="2">unnamed</plasmid>
    </source>
</reference>
<comment type="caution">
    <text evidence="2">The sequence shown here is derived from an EMBL/GenBank/DDBJ whole genome shotgun (WGS) entry which is preliminary data.</text>
</comment>
<evidence type="ECO:0000313" key="2">
    <source>
        <dbReference type="EMBL" id="MCJ8151763.1"/>
    </source>
</evidence>
<protein>
    <submittedName>
        <fullName evidence="2">Uncharacterized protein</fullName>
    </submittedName>
</protein>
<gene>
    <name evidence="2" type="ORF">MKI86_21710</name>
</gene>
<dbReference type="EMBL" id="JAKVIN010000011">
    <property type="protein sequence ID" value="MCJ8151763.1"/>
    <property type="molecule type" value="Genomic_DNA"/>
</dbReference>
<geneLocation type="plasmid" evidence="2">
    <name>unnamed</name>
</geneLocation>
<sequence>MRTFLLALAVAACMPLAAYADDSEEFTKDLGRVVGAFTAAELYVDKCNSHDPDGASSRRDILAGWAHANGRPSYERLMEGLTARAPELATQLEPQRRKLAAAIEEEIQKAPNDCSDVAKIFKQDSQFSVERQVRKLMRTAASMGIDIPAEPVVVPQVKKIEDIEILRLAALSARLEAKMAEIGSKQGARRNRDLSSAREDHAERWLKSDGVQVLFGRVVSDDELREWRDDRQSSFSVQCKSFADTAHEANAARAVGQDRVVVGMVRSVIDISSGGKLTLNKCRLFTAEEIGRPFVEEDDSAGLMLRPLEESEAYAGPDNGIQMSSVDRVLYEASFDNRMDGFGNGYVDRDEAIYVLLKDGTAYRHDWSFPFTDLAVERSRQREPQRWFQWTERDEKVVLTHQAGDDIGQEIELQQPQRLEPMSPTHLHARYYYLQVGIGGTRQDRSYVFDNNGTVKYQRSGFVAGNVGTSYIIVNGKKEEAEIASYRFEDFALVLDRAGQTERHFFAVPAGAQVPLPETVIIRGEAYWLDTKRFPQ</sequence>
<keyword evidence="2" id="KW-0614">Plasmid</keyword>
<proteinExistence type="predicted"/>
<feature type="chain" id="PRO_5047489465" evidence="1">
    <location>
        <begin position="21"/>
        <end position="536"/>
    </location>
</feature>
<name>A0ABT0CT26_9HYPH</name>
<dbReference type="Proteomes" id="UP001201844">
    <property type="component" value="Unassembled WGS sequence"/>
</dbReference>
<keyword evidence="3" id="KW-1185">Reference proteome</keyword>
<keyword evidence="1" id="KW-0732">Signal</keyword>
<feature type="signal peptide" evidence="1">
    <location>
        <begin position="1"/>
        <end position="20"/>
    </location>
</feature>